<keyword evidence="3" id="KW-0443">Lipid metabolism</keyword>
<organism evidence="5 6">
    <name type="scientific">Thermogymnomonas acidicola</name>
    <dbReference type="NCBI Taxonomy" id="399579"/>
    <lineage>
        <taxon>Archaea</taxon>
        <taxon>Methanobacteriati</taxon>
        <taxon>Thermoplasmatota</taxon>
        <taxon>Thermoplasmata</taxon>
        <taxon>Thermoplasmatales</taxon>
        <taxon>Thermogymnomonas</taxon>
    </lineage>
</organism>
<dbReference type="Proteomes" id="UP000632195">
    <property type="component" value="Unassembled WGS sequence"/>
</dbReference>
<feature type="domain" description="Phospholipase D-like" evidence="4">
    <location>
        <begin position="16"/>
        <end position="143"/>
    </location>
</feature>
<dbReference type="SUPFAM" id="SSF56024">
    <property type="entry name" value="Phospholipase D/nuclease"/>
    <property type="match status" value="2"/>
</dbReference>
<keyword evidence="6" id="KW-1185">Reference proteome</keyword>
<reference evidence="5" key="1">
    <citation type="journal article" date="2014" name="Int. J. Syst. Evol. Microbiol.">
        <title>Complete genome sequence of Corynebacterium casei LMG S-19264T (=DSM 44701T), isolated from a smear-ripened cheese.</title>
        <authorList>
            <consortium name="US DOE Joint Genome Institute (JGI-PGF)"/>
            <person name="Walter F."/>
            <person name="Albersmeier A."/>
            <person name="Kalinowski J."/>
            <person name="Ruckert C."/>
        </authorList>
    </citation>
    <scope>NUCLEOTIDE SEQUENCE</scope>
    <source>
        <strain evidence="5">JCM 13583</strain>
    </source>
</reference>
<evidence type="ECO:0000313" key="5">
    <source>
        <dbReference type="EMBL" id="GGM65761.1"/>
    </source>
</evidence>
<keyword evidence="1" id="KW-0378">Hydrolase</keyword>
<dbReference type="PANTHER" id="PTHR43856">
    <property type="entry name" value="CARDIOLIPIN HYDROLASE"/>
    <property type="match status" value="1"/>
</dbReference>
<evidence type="ECO:0000259" key="4">
    <source>
        <dbReference type="Pfam" id="PF13091"/>
    </source>
</evidence>
<comment type="caution">
    <text evidence="5">The sequence shown here is derived from an EMBL/GenBank/DDBJ whole genome shotgun (WGS) entry which is preliminary data.</text>
</comment>
<dbReference type="InterPro" id="IPR051406">
    <property type="entry name" value="PLD_domain"/>
</dbReference>
<evidence type="ECO:0000256" key="3">
    <source>
        <dbReference type="ARBA" id="ARBA00023098"/>
    </source>
</evidence>
<sequence length="289" mass="32655">MPVYVEPDDGKEPVLRFIRSSRRFLLMNFYLIDDSDVLKAVSDTIKRGAQVRIIYDGRPYGDSDVTAEVKALNMSGAKVRRSPAAFDRPGVFDHAKYMVNERQALIGTANMTAAAFGRNREFIYITKDRAIRKSLISLFNSDWDGKETPRVTPKIITSPGSETSVSSLVSRAIIAESEEIGDSKPVMEAFRKRGRHVRLVLPSTISASDRKNAELLRESHVHVRLMDAKKLYMHAKAIVGRDFAFIGSQNFTSTSLQKNREVGVILRGFFERRKVRRTVLHDYSEAQKA</sequence>
<name>A0AA37BPJ5_9ARCH</name>
<reference evidence="5" key="2">
    <citation type="submission" date="2022-09" db="EMBL/GenBank/DDBJ databases">
        <authorList>
            <person name="Sun Q."/>
            <person name="Ohkuma M."/>
        </authorList>
    </citation>
    <scope>NUCLEOTIDE SEQUENCE</scope>
    <source>
        <strain evidence="5">JCM 13583</strain>
    </source>
</reference>
<proteinExistence type="predicted"/>
<evidence type="ECO:0000256" key="2">
    <source>
        <dbReference type="ARBA" id="ARBA00022963"/>
    </source>
</evidence>
<evidence type="ECO:0000256" key="1">
    <source>
        <dbReference type="ARBA" id="ARBA00022801"/>
    </source>
</evidence>
<feature type="domain" description="Phospholipase D-like" evidence="4">
    <location>
        <begin position="188"/>
        <end position="267"/>
    </location>
</feature>
<gene>
    <name evidence="5" type="ORF">GCM10007108_00060</name>
</gene>
<dbReference type="GO" id="GO:0016891">
    <property type="term" value="F:RNA endonuclease activity producing 5'-phosphomonoesters, hydrolytic mechanism"/>
    <property type="evidence" value="ECO:0007669"/>
    <property type="project" value="TreeGrafter"/>
</dbReference>
<protein>
    <recommendedName>
        <fullName evidence="4">Phospholipase D-like domain-containing protein</fullName>
    </recommendedName>
</protein>
<dbReference type="InterPro" id="IPR025202">
    <property type="entry name" value="PLD-like_dom"/>
</dbReference>
<dbReference type="EMBL" id="BMNY01000001">
    <property type="protein sequence ID" value="GGM65761.1"/>
    <property type="molecule type" value="Genomic_DNA"/>
</dbReference>
<accession>A0AA37BPJ5</accession>
<keyword evidence="2" id="KW-0442">Lipid degradation</keyword>
<dbReference type="GO" id="GO:0016042">
    <property type="term" value="P:lipid catabolic process"/>
    <property type="evidence" value="ECO:0007669"/>
    <property type="project" value="UniProtKB-KW"/>
</dbReference>
<dbReference type="Pfam" id="PF13091">
    <property type="entry name" value="PLDc_2"/>
    <property type="match status" value="2"/>
</dbReference>
<dbReference type="AlphaFoldDB" id="A0AA37BPJ5"/>
<dbReference type="Gene3D" id="3.30.870.10">
    <property type="entry name" value="Endonuclease Chain A"/>
    <property type="match status" value="2"/>
</dbReference>
<dbReference type="PANTHER" id="PTHR43856:SF1">
    <property type="entry name" value="MITOCHONDRIAL CARDIOLIPIN HYDROLASE"/>
    <property type="match status" value="1"/>
</dbReference>
<dbReference type="RefSeq" id="WP_188679235.1">
    <property type="nucleotide sequence ID" value="NZ_BMNY01000001.1"/>
</dbReference>
<evidence type="ECO:0000313" key="6">
    <source>
        <dbReference type="Proteomes" id="UP000632195"/>
    </source>
</evidence>